<proteinExistence type="predicted"/>
<dbReference type="EMBL" id="CP014263">
    <property type="protein sequence ID" value="AQG80813.1"/>
    <property type="molecule type" value="Genomic_DNA"/>
</dbReference>
<dbReference type="AlphaFoldDB" id="A0A1P9WZM2"/>
<name>A0A1P9WZM2_9BACT</name>
<sequence>MVMEAATYTAQSLYVVYRQMPVAVQEVFKQLLEEEEDNSDGWLRLTEETLREDWEAPENDVWDKFYAEQRRELPTR</sequence>
<accession>A0A1P9WZM2</accession>
<gene>
    <name evidence="1" type="ORF">AWR27_16710</name>
</gene>
<reference evidence="1 2" key="1">
    <citation type="submission" date="2016-01" db="EMBL/GenBank/DDBJ databases">
        <authorList>
            <person name="Oliw E.H."/>
        </authorList>
    </citation>
    <scope>NUCLEOTIDE SEQUENCE [LARGE SCALE GENOMIC DNA]</scope>
    <source>
        <strain evidence="1 2">DY10</strain>
    </source>
</reference>
<keyword evidence="2" id="KW-1185">Reference proteome</keyword>
<protein>
    <submittedName>
        <fullName evidence="1">Uncharacterized protein</fullName>
    </submittedName>
</protein>
<organism evidence="1 2">
    <name type="scientific">Spirosoma montaniterrae</name>
    <dbReference type="NCBI Taxonomy" id="1178516"/>
    <lineage>
        <taxon>Bacteria</taxon>
        <taxon>Pseudomonadati</taxon>
        <taxon>Bacteroidota</taxon>
        <taxon>Cytophagia</taxon>
        <taxon>Cytophagales</taxon>
        <taxon>Cytophagaceae</taxon>
        <taxon>Spirosoma</taxon>
    </lineage>
</organism>
<dbReference type="Proteomes" id="UP000187941">
    <property type="component" value="Chromosome"/>
</dbReference>
<evidence type="ECO:0000313" key="1">
    <source>
        <dbReference type="EMBL" id="AQG80813.1"/>
    </source>
</evidence>
<dbReference type="KEGG" id="smon:AWR27_16710"/>
<dbReference type="STRING" id="1178516.AWR27_16710"/>
<evidence type="ECO:0000313" key="2">
    <source>
        <dbReference type="Proteomes" id="UP000187941"/>
    </source>
</evidence>